<name>A0ABU1N1Z1_9CAUL</name>
<keyword evidence="3 6" id="KW-0597">Phosphoprotein</keyword>
<dbReference type="CDD" id="cd00082">
    <property type="entry name" value="HisKA"/>
    <property type="match status" value="1"/>
</dbReference>
<evidence type="ECO:0000256" key="1">
    <source>
        <dbReference type="ARBA" id="ARBA00000085"/>
    </source>
</evidence>
<evidence type="ECO:0000256" key="8">
    <source>
        <dbReference type="SAM" id="Phobius"/>
    </source>
</evidence>
<dbReference type="PROSITE" id="PS50110">
    <property type="entry name" value="RESPONSE_REGULATORY"/>
    <property type="match status" value="1"/>
</dbReference>
<feature type="transmembrane region" description="Helical" evidence="8">
    <location>
        <begin position="88"/>
        <end position="107"/>
    </location>
</feature>
<feature type="modified residue" description="4-aspartylphosphate" evidence="6">
    <location>
        <position position="521"/>
    </location>
</feature>
<dbReference type="InterPro" id="IPR004358">
    <property type="entry name" value="Sig_transdc_His_kin-like_C"/>
</dbReference>
<proteinExistence type="predicted"/>
<keyword evidence="8" id="KW-0472">Membrane</keyword>
<dbReference type="SUPFAM" id="SSF55874">
    <property type="entry name" value="ATPase domain of HSP90 chaperone/DNA topoisomerase II/histidine kinase"/>
    <property type="match status" value="1"/>
</dbReference>
<feature type="transmembrane region" description="Helical" evidence="8">
    <location>
        <begin position="165"/>
        <end position="183"/>
    </location>
</feature>
<dbReference type="PANTHER" id="PTHR43047:SF72">
    <property type="entry name" value="OSMOSENSING HISTIDINE PROTEIN KINASE SLN1"/>
    <property type="match status" value="1"/>
</dbReference>
<dbReference type="RefSeq" id="WP_310032971.1">
    <property type="nucleotide sequence ID" value="NZ_JAVDRL010000009.1"/>
</dbReference>
<feature type="transmembrane region" description="Helical" evidence="8">
    <location>
        <begin position="119"/>
        <end position="145"/>
    </location>
</feature>
<reference evidence="11 12" key="1">
    <citation type="submission" date="2023-07" db="EMBL/GenBank/DDBJ databases">
        <title>Sorghum-associated microbial communities from plants grown in Nebraska, USA.</title>
        <authorList>
            <person name="Schachtman D."/>
        </authorList>
    </citation>
    <scope>NUCLEOTIDE SEQUENCE [LARGE SCALE GENOMIC DNA]</scope>
    <source>
        <strain evidence="11 12">DS2154</strain>
    </source>
</reference>
<accession>A0ABU1N1Z1</accession>
<dbReference type="InterPro" id="IPR001789">
    <property type="entry name" value="Sig_transdc_resp-reg_receiver"/>
</dbReference>
<comment type="catalytic activity">
    <reaction evidence="1">
        <text>ATP + protein L-histidine = ADP + protein N-phospho-L-histidine.</text>
        <dbReference type="EC" id="2.7.13.3"/>
    </reaction>
</comment>
<dbReference type="InterPro" id="IPR005467">
    <property type="entry name" value="His_kinase_dom"/>
</dbReference>
<evidence type="ECO:0000256" key="6">
    <source>
        <dbReference type="PROSITE-ProRule" id="PRU00169"/>
    </source>
</evidence>
<evidence type="ECO:0000313" key="12">
    <source>
        <dbReference type="Proteomes" id="UP001262754"/>
    </source>
</evidence>
<dbReference type="SUPFAM" id="SSF47384">
    <property type="entry name" value="Homodimeric domain of signal transducing histidine kinase"/>
    <property type="match status" value="1"/>
</dbReference>
<feature type="coiled-coil region" evidence="7">
    <location>
        <begin position="254"/>
        <end position="281"/>
    </location>
</feature>
<dbReference type="Gene3D" id="1.10.287.130">
    <property type="match status" value="1"/>
</dbReference>
<evidence type="ECO:0000256" key="4">
    <source>
        <dbReference type="ARBA" id="ARBA00022679"/>
    </source>
</evidence>
<dbReference type="InterPro" id="IPR011006">
    <property type="entry name" value="CheY-like_superfamily"/>
</dbReference>
<keyword evidence="12" id="KW-1185">Reference proteome</keyword>
<dbReference type="InterPro" id="IPR003661">
    <property type="entry name" value="HisK_dim/P_dom"/>
</dbReference>
<dbReference type="SUPFAM" id="SSF52172">
    <property type="entry name" value="CheY-like"/>
    <property type="match status" value="1"/>
</dbReference>
<feature type="transmembrane region" description="Helical" evidence="8">
    <location>
        <begin position="27"/>
        <end position="45"/>
    </location>
</feature>
<dbReference type="Pfam" id="PF02518">
    <property type="entry name" value="HATPase_c"/>
    <property type="match status" value="1"/>
</dbReference>
<dbReference type="InterPro" id="IPR003594">
    <property type="entry name" value="HATPase_dom"/>
</dbReference>
<protein>
    <recommendedName>
        <fullName evidence="2">histidine kinase</fullName>
        <ecNumber evidence="2">2.7.13.3</ecNumber>
    </recommendedName>
</protein>
<keyword evidence="8" id="KW-1133">Transmembrane helix</keyword>
<dbReference type="EMBL" id="JAVDRL010000009">
    <property type="protein sequence ID" value="MDR6532452.1"/>
    <property type="molecule type" value="Genomic_DNA"/>
</dbReference>
<dbReference type="SMART" id="SM00388">
    <property type="entry name" value="HisKA"/>
    <property type="match status" value="1"/>
</dbReference>
<evidence type="ECO:0000256" key="3">
    <source>
        <dbReference type="ARBA" id="ARBA00022553"/>
    </source>
</evidence>
<comment type="caution">
    <text evidence="11">The sequence shown here is derived from an EMBL/GenBank/DDBJ whole genome shotgun (WGS) entry which is preliminary data.</text>
</comment>
<dbReference type="Proteomes" id="UP001262754">
    <property type="component" value="Unassembled WGS sequence"/>
</dbReference>
<evidence type="ECO:0000259" key="9">
    <source>
        <dbReference type="PROSITE" id="PS50109"/>
    </source>
</evidence>
<dbReference type="CDD" id="cd17546">
    <property type="entry name" value="REC_hyHK_CKI1_RcsC-like"/>
    <property type="match status" value="1"/>
</dbReference>
<gene>
    <name evidence="11" type="ORF">J2800_003210</name>
</gene>
<dbReference type="SMART" id="SM00448">
    <property type="entry name" value="REC"/>
    <property type="match status" value="1"/>
</dbReference>
<evidence type="ECO:0000313" key="11">
    <source>
        <dbReference type="EMBL" id="MDR6532452.1"/>
    </source>
</evidence>
<dbReference type="SMART" id="SM00387">
    <property type="entry name" value="HATPase_c"/>
    <property type="match status" value="1"/>
</dbReference>
<evidence type="ECO:0000256" key="2">
    <source>
        <dbReference type="ARBA" id="ARBA00012438"/>
    </source>
</evidence>
<sequence length="603" mass="63170">MFAERRQNTPADGGADARLALDAQTALLPYALAVFAVGLPVYVWAGSFAQNAGWMAISFAVFAINWGAFYGVVAWLRTDAARDLDRRMRVQLASGLLWAVAVCQMAAFADGAGGVREPLLLLSAGAAVTCIFFAAPCLLALLLTAPVAAAGPLYLLFSRPQSEQAGVMAFGAIALAMALSLVLNRMLRRQHALALAHEALLEERLTVLEAAERAARSKSDIVATLSHEIRNGLTGVTHVLAAAAGKGGRAAPSREQLNAALDAAQDLVAVLNATLDSETAESGRLAVDSVAFEPVRLVRDLVLLDRPHALAKGLELAVHVEPDLEQRQLGATIGDPLRTRQIIANIVGNAVKYTVRGRIEVRVERRDDQIAIAVADTGPGLSPSEMDQAFQAFQRVERTGAGVNGAGLGLSLSRQLARLMGGALEATSAVGVGSCFTLLLPFDENARCAVEPADGETPQPVEAAGAPPRNLRILVAEDDALNAAMLRAILEQLGHQVVHAQNGRRALDLARICDFDLVMLDGRMPIMDGPQTAAALRALDGGNHDVAIVAVIGGDADEARECLDAGADTVLRKPVSVAAVARAVADMAALDRKTLGAGQSAVA</sequence>
<dbReference type="Gene3D" id="3.40.50.2300">
    <property type="match status" value="1"/>
</dbReference>
<dbReference type="PANTHER" id="PTHR43047">
    <property type="entry name" value="TWO-COMPONENT HISTIDINE PROTEIN KINASE"/>
    <property type="match status" value="1"/>
</dbReference>
<evidence type="ECO:0000256" key="5">
    <source>
        <dbReference type="ARBA" id="ARBA00022777"/>
    </source>
</evidence>
<dbReference type="InterPro" id="IPR036097">
    <property type="entry name" value="HisK_dim/P_sf"/>
</dbReference>
<dbReference type="PRINTS" id="PR00344">
    <property type="entry name" value="BCTRLSENSOR"/>
</dbReference>
<keyword evidence="5" id="KW-0418">Kinase</keyword>
<evidence type="ECO:0000256" key="7">
    <source>
        <dbReference type="SAM" id="Coils"/>
    </source>
</evidence>
<dbReference type="Gene3D" id="3.30.565.10">
    <property type="entry name" value="Histidine kinase-like ATPase, C-terminal domain"/>
    <property type="match status" value="1"/>
</dbReference>
<keyword evidence="4" id="KW-0808">Transferase</keyword>
<keyword evidence="8" id="KW-0812">Transmembrane</keyword>
<dbReference type="Pfam" id="PF00072">
    <property type="entry name" value="Response_reg"/>
    <property type="match status" value="1"/>
</dbReference>
<evidence type="ECO:0000259" key="10">
    <source>
        <dbReference type="PROSITE" id="PS50110"/>
    </source>
</evidence>
<dbReference type="EC" id="2.7.13.3" evidence="2"/>
<organism evidence="11 12">
    <name type="scientific">Caulobacter rhizosphaerae</name>
    <dbReference type="NCBI Taxonomy" id="2010972"/>
    <lineage>
        <taxon>Bacteria</taxon>
        <taxon>Pseudomonadati</taxon>
        <taxon>Pseudomonadota</taxon>
        <taxon>Alphaproteobacteria</taxon>
        <taxon>Caulobacterales</taxon>
        <taxon>Caulobacteraceae</taxon>
        <taxon>Caulobacter</taxon>
    </lineage>
</organism>
<feature type="transmembrane region" description="Helical" evidence="8">
    <location>
        <begin position="52"/>
        <end position="76"/>
    </location>
</feature>
<dbReference type="CDD" id="cd16922">
    <property type="entry name" value="HATPase_EvgS-ArcB-TorS-like"/>
    <property type="match status" value="1"/>
</dbReference>
<dbReference type="InterPro" id="IPR036890">
    <property type="entry name" value="HATPase_C_sf"/>
</dbReference>
<keyword evidence="7" id="KW-0175">Coiled coil</keyword>
<feature type="domain" description="Response regulatory" evidence="10">
    <location>
        <begin position="472"/>
        <end position="588"/>
    </location>
</feature>
<dbReference type="PROSITE" id="PS50109">
    <property type="entry name" value="HIS_KIN"/>
    <property type="match status" value="1"/>
</dbReference>
<feature type="domain" description="Histidine kinase" evidence="9">
    <location>
        <begin position="224"/>
        <end position="444"/>
    </location>
</feature>